<name>A0A5M6CQ99_9FLAO</name>
<dbReference type="EMBL" id="VWSG01000005">
    <property type="protein sequence ID" value="KAA5535299.1"/>
    <property type="molecule type" value="Genomic_DNA"/>
</dbReference>
<organism evidence="1 2">
    <name type="scientific">Paenimyroides baculatum</name>
    <dbReference type="NCBI Taxonomy" id="2608000"/>
    <lineage>
        <taxon>Bacteria</taxon>
        <taxon>Pseudomonadati</taxon>
        <taxon>Bacteroidota</taxon>
        <taxon>Flavobacteriia</taxon>
        <taxon>Flavobacteriales</taxon>
        <taxon>Flavobacteriaceae</taxon>
        <taxon>Paenimyroides</taxon>
    </lineage>
</organism>
<evidence type="ECO:0000313" key="2">
    <source>
        <dbReference type="Proteomes" id="UP000325141"/>
    </source>
</evidence>
<comment type="caution">
    <text evidence="1">The sequence shown here is derived from an EMBL/GenBank/DDBJ whole genome shotgun (WGS) entry which is preliminary data.</text>
</comment>
<protein>
    <recommendedName>
        <fullName evidence="3">Glycosyl transferase family 2</fullName>
    </recommendedName>
</protein>
<evidence type="ECO:0000313" key="1">
    <source>
        <dbReference type="EMBL" id="KAA5535299.1"/>
    </source>
</evidence>
<dbReference type="RefSeq" id="WP_150012128.1">
    <property type="nucleotide sequence ID" value="NZ_VWSG01000005.1"/>
</dbReference>
<proteinExistence type="predicted"/>
<keyword evidence="2" id="KW-1185">Reference proteome</keyword>
<accession>A0A5M6CQ99</accession>
<sequence>MDIYIKSFNRAYLLHRTIASIYYYLNGFDGRIIVLDDGTPQKYLDKIVELFPDIQIIKSPYYEQKSKDISLIKVPKKVIPADFWRDEVLKGSEYFILLEDDMWFTQPVNYKDFTKEIYDLKMDMIKFLWLKNTKLISDNIIQKTAFFNIVQPKVLTKNPFLFDAIFRTNKFKLGSLVIKLFNHKLELLKYYRLYMVAGGVFSKRYYETCWKSSQDNVDELKQISQLLKSKIDTNIGNFKKEILKTTLKTTATLISKENLGITIDIFKINEILNEEWLNGNTYKIDDFNSDISTDWISKSLLKITKNKSLYSTWETWYEAFRLSYKKIGSEI</sequence>
<gene>
    <name evidence="1" type="ORF">F0460_08255</name>
</gene>
<reference evidence="1 2" key="1">
    <citation type="submission" date="2019-09" db="EMBL/GenBank/DDBJ databases">
        <title>Genome sequence and assembly of Flavobacterium sp.</title>
        <authorList>
            <person name="Chhetri G."/>
        </authorList>
    </citation>
    <scope>NUCLEOTIDE SEQUENCE [LARGE SCALE GENOMIC DNA]</scope>
    <source>
        <strain evidence="1 2">SNL9</strain>
    </source>
</reference>
<dbReference type="AlphaFoldDB" id="A0A5M6CQ99"/>
<evidence type="ECO:0008006" key="3">
    <source>
        <dbReference type="Google" id="ProtNLM"/>
    </source>
</evidence>
<dbReference type="Proteomes" id="UP000325141">
    <property type="component" value="Unassembled WGS sequence"/>
</dbReference>